<protein>
    <recommendedName>
        <fullName evidence="3">Sigma-70 family RNA polymerase sigma factor</fullName>
    </recommendedName>
</protein>
<organism evidence="1 2">
    <name type="scientific">Arcticibacterium luteifluviistationis</name>
    <dbReference type="NCBI Taxonomy" id="1784714"/>
    <lineage>
        <taxon>Bacteria</taxon>
        <taxon>Pseudomonadati</taxon>
        <taxon>Bacteroidota</taxon>
        <taxon>Cytophagia</taxon>
        <taxon>Cytophagales</taxon>
        <taxon>Leadbetterellaceae</taxon>
        <taxon>Arcticibacterium</taxon>
    </lineage>
</organism>
<evidence type="ECO:0000313" key="1">
    <source>
        <dbReference type="EMBL" id="AWW00486.1"/>
    </source>
</evidence>
<dbReference type="SUPFAM" id="SSF88946">
    <property type="entry name" value="Sigma2 domain of RNA polymerase sigma factors"/>
    <property type="match status" value="1"/>
</dbReference>
<evidence type="ECO:0008006" key="3">
    <source>
        <dbReference type="Google" id="ProtNLM"/>
    </source>
</evidence>
<keyword evidence="2" id="KW-1185">Reference proteome</keyword>
<dbReference type="GO" id="GO:0003700">
    <property type="term" value="F:DNA-binding transcription factor activity"/>
    <property type="evidence" value="ECO:0007669"/>
    <property type="project" value="InterPro"/>
</dbReference>
<dbReference type="NCBIfam" id="TIGR02937">
    <property type="entry name" value="sigma70-ECF"/>
    <property type="match status" value="1"/>
</dbReference>
<sequence>MTDKDIIEGIKAGGLAENRAIEQLYEQNKMLLLGFLRKFNNQENAKEPEDIIWEGIEALVNNVRNGKYSFKEGVALNSYLKSILKNLWFKQLSSESARLNRQHTYFDQDQVEPDVYQLLSDKETWDNYLQIFEKIGKNCKRILHSVFGLGYTIKELGAELVAEGVYDNEQVLRNAKSKCLKKLMQVITDTRFR</sequence>
<evidence type="ECO:0000313" key="2">
    <source>
        <dbReference type="Proteomes" id="UP000249873"/>
    </source>
</evidence>
<dbReference type="InterPro" id="IPR013325">
    <property type="entry name" value="RNA_pol_sigma_r2"/>
</dbReference>
<dbReference type="InterPro" id="IPR014284">
    <property type="entry name" value="RNA_pol_sigma-70_dom"/>
</dbReference>
<dbReference type="RefSeq" id="WP_111373852.1">
    <property type="nucleotide sequence ID" value="NZ_CP029480.1"/>
</dbReference>
<dbReference type="GO" id="GO:0006352">
    <property type="term" value="P:DNA-templated transcription initiation"/>
    <property type="evidence" value="ECO:0007669"/>
    <property type="project" value="InterPro"/>
</dbReference>
<dbReference type="EMBL" id="CP029480">
    <property type="protein sequence ID" value="AWW00486.1"/>
    <property type="molecule type" value="Genomic_DNA"/>
</dbReference>
<dbReference type="AlphaFoldDB" id="A0A2Z4GHH6"/>
<dbReference type="Gene3D" id="1.10.1740.10">
    <property type="match status" value="1"/>
</dbReference>
<gene>
    <name evidence="1" type="ORF">DJ013_20805</name>
</gene>
<dbReference type="OrthoDB" id="1163416at2"/>
<accession>A0A2Z4GHH6</accession>
<name>A0A2Z4GHH6_9BACT</name>
<proteinExistence type="predicted"/>
<dbReference type="Proteomes" id="UP000249873">
    <property type="component" value="Chromosome"/>
</dbReference>
<dbReference type="KEGG" id="als:DJ013_20805"/>
<reference evidence="1 2" key="1">
    <citation type="submission" date="2018-05" db="EMBL/GenBank/DDBJ databases">
        <title>Complete genome sequence of Arcticibacterium luteifluviistationis SM1504T, a cytophagaceae bacterium isolated from Arctic surface seawater.</title>
        <authorList>
            <person name="Li Y."/>
            <person name="Qin Q.-L."/>
        </authorList>
    </citation>
    <scope>NUCLEOTIDE SEQUENCE [LARGE SCALE GENOMIC DNA]</scope>
    <source>
        <strain evidence="1 2">SM1504</strain>
    </source>
</reference>